<dbReference type="InterPro" id="IPR036428">
    <property type="entry name" value="PCD_sf"/>
</dbReference>
<dbReference type="KEGG" id="mhd:Marky_0775"/>
<dbReference type="EMBL" id="CP002630">
    <property type="protein sequence ID" value="AEB11525.1"/>
    <property type="molecule type" value="Genomic_DNA"/>
</dbReference>
<dbReference type="AlphaFoldDB" id="F2NM55"/>
<dbReference type="InterPro" id="IPR001533">
    <property type="entry name" value="Pterin_deHydtase"/>
</dbReference>
<comment type="catalytic activity">
    <reaction evidence="1">
        <text>(4aS,6R)-4a-hydroxy-L-erythro-5,6,7,8-tetrahydrobiopterin = (6R)-L-erythro-6,7-dihydrobiopterin + H2O</text>
        <dbReference type="Rhea" id="RHEA:11920"/>
        <dbReference type="ChEBI" id="CHEBI:15377"/>
        <dbReference type="ChEBI" id="CHEBI:15642"/>
        <dbReference type="ChEBI" id="CHEBI:43120"/>
        <dbReference type="EC" id="4.2.1.96"/>
    </reaction>
</comment>
<dbReference type="GO" id="GO:0006729">
    <property type="term" value="P:tetrahydrobiopterin biosynthetic process"/>
    <property type="evidence" value="ECO:0007669"/>
    <property type="project" value="InterPro"/>
</dbReference>
<name>F2NM55_MARHT</name>
<organism evidence="5 6">
    <name type="scientific">Marinithermus hydrothermalis (strain DSM 14884 / JCM 11576 / T1)</name>
    <dbReference type="NCBI Taxonomy" id="869210"/>
    <lineage>
        <taxon>Bacteria</taxon>
        <taxon>Thermotogati</taxon>
        <taxon>Deinococcota</taxon>
        <taxon>Deinococci</taxon>
        <taxon>Thermales</taxon>
        <taxon>Thermaceae</taxon>
        <taxon>Marinithermus</taxon>
    </lineage>
</organism>
<dbReference type="HOGENOM" id="CLU_081974_4_5_0"/>
<dbReference type="Pfam" id="PF01329">
    <property type="entry name" value="Pterin_4a"/>
    <property type="match status" value="1"/>
</dbReference>
<evidence type="ECO:0000256" key="2">
    <source>
        <dbReference type="ARBA" id="ARBA00006472"/>
    </source>
</evidence>
<dbReference type="CDD" id="cd00488">
    <property type="entry name" value="PCD_DCoH"/>
    <property type="match status" value="1"/>
</dbReference>
<dbReference type="STRING" id="869210.Marky_0775"/>
<dbReference type="Proteomes" id="UP000007030">
    <property type="component" value="Chromosome"/>
</dbReference>
<evidence type="ECO:0000256" key="1">
    <source>
        <dbReference type="ARBA" id="ARBA00001554"/>
    </source>
</evidence>
<evidence type="ECO:0000313" key="5">
    <source>
        <dbReference type="EMBL" id="AEB11525.1"/>
    </source>
</evidence>
<evidence type="ECO:0000256" key="4">
    <source>
        <dbReference type="ARBA" id="ARBA00023239"/>
    </source>
</evidence>
<dbReference type="PANTHER" id="PTHR12599:SF0">
    <property type="entry name" value="PTERIN-4-ALPHA-CARBINOLAMINE DEHYDRATASE"/>
    <property type="match status" value="1"/>
</dbReference>
<keyword evidence="4" id="KW-0456">Lyase</keyword>
<keyword evidence="6" id="KW-1185">Reference proteome</keyword>
<dbReference type="eggNOG" id="COG2154">
    <property type="taxonomic scope" value="Bacteria"/>
</dbReference>
<evidence type="ECO:0000313" key="6">
    <source>
        <dbReference type="Proteomes" id="UP000007030"/>
    </source>
</evidence>
<dbReference type="PANTHER" id="PTHR12599">
    <property type="entry name" value="PTERIN-4-ALPHA-CARBINOLAMINE DEHYDRATASE"/>
    <property type="match status" value="1"/>
</dbReference>
<protein>
    <recommendedName>
        <fullName evidence="3">4a-hydroxytetrahydrobiopterin dehydratase</fullName>
        <ecNumber evidence="3">4.2.1.96</ecNumber>
    </recommendedName>
</protein>
<accession>F2NM55</accession>
<dbReference type="NCBIfam" id="NF002017">
    <property type="entry name" value="PRK00823.1-2"/>
    <property type="match status" value="1"/>
</dbReference>
<comment type="similarity">
    <text evidence="2">Belongs to the pterin-4-alpha-carbinolamine dehydratase family.</text>
</comment>
<proteinExistence type="inferred from homology"/>
<dbReference type="OrthoDB" id="9800108at2"/>
<sequence>MRRLTREEIAAGLEGLEGWALVADRVEKTFGFASYADGVAFALRVALLAERMDHHPDALTIGWKRVVVAYVTHSVGGVTERDLEAARQVETVYARMFAPNG</sequence>
<dbReference type="SUPFAM" id="SSF55248">
    <property type="entry name" value="PCD-like"/>
    <property type="match status" value="1"/>
</dbReference>
<dbReference type="GO" id="GO:0008124">
    <property type="term" value="F:4-alpha-hydroxytetrahydrobiopterin dehydratase activity"/>
    <property type="evidence" value="ECO:0007669"/>
    <property type="project" value="UniProtKB-EC"/>
</dbReference>
<dbReference type="EC" id="4.2.1.96" evidence="3"/>
<dbReference type="RefSeq" id="WP_013703577.1">
    <property type="nucleotide sequence ID" value="NC_015387.1"/>
</dbReference>
<dbReference type="Gene3D" id="3.30.1360.20">
    <property type="entry name" value="Transcriptional coactivator/pterin dehydratase"/>
    <property type="match status" value="1"/>
</dbReference>
<gene>
    <name evidence="5" type="ordered locus">Marky_0775</name>
</gene>
<reference evidence="5 6" key="1">
    <citation type="journal article" date="2012" name="Stand. Genomic Sci.">
        <title>Complete genome sequence of the aerobic, heterotroph Marinithermus hydrothermalis type strain (T1(T)) from a deep-sea hydrothermal vent chimney.</title>
        <authorList>
            <person name="Copeland A."/>
            <person name="Gu W."/>
            <person name="Yasawong M."/>
            <person name="Lapidus A."/>
            <person name="Lucas S."/>
            <person name="Deshpande S."/>
            <person name="Pagani I."/>
            <person name="Tapia R."/>
            <person name="Cheng J.F."/>
            <person name="Goodwin L.A."/>
            <person name="Pitluck S."/>
            <person name="Liolios K."/>
            <person name="Ivanova N."/>
            <person name="Mavromatis K."/>
            <person name="Mikhailova N."/>
            <person name="Pati A."/>
            <person name="Chen A."/>
            <person name="Palaniappan K."/>
            <person name="Land M."/>
            <person name="Pan C."/>
            <person name="Brambilla E.M."/>
            <person name="Rohde M."/>
            <person name="Tindall B.J."/>
            <person name="Sikorski J."/>
            <person name="Goker M."/>
            <person name="Detter J.C."/>
            <person name="Bristow J."/>
            <person name="Eisen J.A."/>
            <person name="Markowitz V."/>
            <person name="Hugenholtz P."/>
            <person name="Kyrpides N.C."/>
            <person name="Klenk H.P."/>
            <person name="Woyke T."/>
        </authorList>
    </citation>
    <scope>NUCLEOTIDE SEQUENCE [LARGE SCALE GENOMIC DNA]</scope>
    <source>
        <strain evidence="6">DSM 14884 / JCM 11576 / T1</strain>
    </source>
</reference>
<evidence type="ECO:0000256" key="3">
    <source>
        <dbReference type="ARBA" id="ARBA00013252"/>
    </source>
</evidence>